<feature type="region of interest" description="Disordered" evidence="2">
    <location>
        <begin position="451"/>
        <end position="481"/>
    </location>
</feature>
<name>A0A1B6MBL4_9HEMI</name>
<dbReference type="EMBL" id="GEBQ01006657">
    <property type="protein sequence ID" value="JAT33320.1"/>
    <property type="molecule type" value="Transcribed_RNA"/>
</dbReference>
<organism evidence="3">
    <name type="scientific">Graphocephala atropunctata</name>
    <dbReference type="NCBI Taxonomy" id="36148"/>
    <lineage>
        <taxon>Eukaryota</taxon>
        <taxon>Metazoa</taxon>
        <taxon>Ecdysozoa</taxon>
        <taxon>Arthropoda</taxon>
        <taxon>Hexapoda</taxon>
        <taxon>Insecta</taxon>
        <taxon>Pterygota</taxon>
        <taxon>Neoptera</taxon>
        <taxon>Paraneoptera</taxon>
        <taxon>Hemiptera</taxon>
        <taxon>Auchenorrhyncha</taxon>
        <taxon>Membracoidea</taxon>
        <taxon>Cicadellidae</taxon>
        <taxon>Cicadellinae</taxon>
        <taxon>Cicadellini</taxon>
        <taxon>Graphocephala</taxon>
    </lineage>
</organism>
<dbReference type="AlphaFoldDB" id="A0A1B6MBL4"/>
<feature type="compositionally biased region" description="Polar residues" evidence="2">
    <location>
        <begin position="467"/>
        <end position="477"/>
    </location>
</feature>
<dbReference type="GO" id="GO:0005813">
    <property type="term" value="C:centrosome"/>
    <property type="evidence" value="ECO:0007669"/>
    <property type="project" value="TreeGrafter"/>
</dbReference>
<dbReference type="GO" id="GO:1902410">
    <property type="term" value="P:mitotic cytokinetic process"/>
    <property type="evidence" value="ECO:0007669"/>
    <property type="project" value="TreeGrafter"/>
</dbReference>
<feature type="coiled-coil region" evidence="1">
    <location>
        <begin position="639"/>
        <end position="817"/>
    </location>
</feature>
<dbReference type="InterPro" id="IPR038923">
    <property type="entry name" value="Centrobin"/>
</dbReference>
<evidence type="ECO:0000256" key="2">
    <source>
        <dbReference type="SAM" id="MobiDB-lite"/>
    </source>
</evidence>
<sequence>MSDTDDTDLLLLIPPDFYLIESPDLSDIDSDCDVGFEPGPNDVKDAIVSDLITQVNDLESRICMIESFDRSATHCSTCNEDSFANQSVNSLTESDVLRCQIKGSSKLSIDKPMLGSIDQVISSDSEPLVQELLTGLENKSSEKIPYSEYAKSIVVNNTTEQDIDGSYKTEEQQILTVKECYKPDVACKRSQEELLNEVDSFLGVKRKHKLTEPIFNKEYGNKEVENFPQGRENVLPYTTTDELLNSEQKECSSDLECQQEEQSLALPEVYELLKEMEETQYEIERKLKIHQFQPNHQSKDNVESAELRNRQAVNSSKLLRLKTLELEDLYRKPPPNSLGNKQIEKDEQFRHIQGKRHQMTSGNSQQPIMEPSSQVSYLYKPTFSSLNEEIQSYNKESKFKSASPIRTSGNHNLIDVVRANLPRNESQNIISRESNKQSPRKLSGFRRQLNFQGPDFSLKSSKSRSSVNVEQNKNNQSDIHENDRLQVDFIHRTNRNVGGSNQSLEDHFKAIALQRATTNTNPEANFVSENILSSHEIPQEKISSNKLLSLSELWNKEPTFYSDDPNKLRQKLEEEKYRRQHCEQQIQVLQLRVLEEQEKLAVAIRVDQEKDKAIVQITESWRKLNSHWGELEEQRHSLAQQLQEERESAKVKSNELTKKIERWEKEVSQALDLAADYKEKSETVQNQMEMLKKDTEEKLTKMKTELQNLNQENTTICDENTNLLKQIESFQERLKEEEDLLSKLKNELEKSNKQVQEQEAEMCVIKDQKENVSLMLKEERNRYNLLEQRNIALQQTVNEAAKREKAAEEEVRVSTERVEVARTELRAFYQGQLETVVKEKLQEFQGQLEAAEMALKTELQLKEREWAERTSEQYKQLKEKCKKDLQTIEESRREEVNKWKVKLMESERLRSFVESKLQEETNRRGDIAQRLHSVMETQWREALNIISNPMQNMYEIPKEEDRGRWPPSQQGSDRGKGGNMKPSRTNSTTSLAQPEDTPFCKEGVVTYRSSQPNQESHLKKYIQMLLERGPDNPLPQHDSLQESLDQTFPPEDYPPGQKWFVESSKKESGQVERFGQSSKPPWK</sequence>
<keyword evidence="1" id="KW-0175">Coiled coil</keyword>
<evidence type="ECO:0000313" key="3">
    <source>
        <dbReference type="EMBL" id="JAT33320.1"/>
    </source>
</evidence>
<accession>A0A1B6MBL4</accession>
<feature type="compositionally biased region" description="Low complexity" evidence="2">
    <location>
        <begin position="457"/>
        <end position="466"/>
    </location>
</feature>
<dbReference type="GO" id="GO:1902017">
    <property type="term" value="P:regulation of cilium assembly"/>
    <property type="evidence" value="ECO:0007669"/>
    <property type="project" value="InterPro"/>
</dbReference>
<evidence type="ECO:0000256" key="1">
    <source>
        <dbReference type="SAM" id="Coils"/>
    </source>
</evidence>
<feature type="region of interest" description="Disordered" evidence="2">
    <location>
        <begin position="958"/>
        <end position="997"/>
    </location>
</feature>
<protein>
    <submittedName>
        <fullName evidence="3">Uncharacterized protein</fullName>
    </submittedName>
</protein>
<feature type="coiled-coil region" evidence="1">
    <location>
        <begin position="841"/>
        <end position="894"/>
    </location>
</feature>
<dbReference type="GO" id="GO:0005814">
    <property type="term" value="C:centriole"/>
    <property type="evidence" value="ECO:0007669"/>
    <property type="project" value="TreeGrafter"/>
</dbReference>
<gene>
    <name evidence="3" type="ORF">g.13008</name>
</gene>
<dbReference type="GO" id="GO:0007099">
    <property type="term" value="P:centriole replication"/>
    <property type="evidence" value="ECO:0007669"/>
    <property type="project" value="InterPro"/>
</dbReference>
<dbReference type="PANTHER" id="PTHR34439">
    <property type="entry name" value="CENTROBIN"/>
    <property type="match status" value="1"/>
</dbReference>
<proteinExistence type="predicted"/>
<feature type="region of interest" description="Disordered" evidence="2">
    <location>
        <begin position="1026"/>
        <end position="1083"/>
    </location>
</feature>
<dbReference type="GO" id="GO:0051299">
    <property type="term" value="P:centrosome separation"/>
    <property type="evidence" value="ECO:0007669"/>
    <property type="project" value="TreeGrafter"/>
</dbReference>
<feature type="compositionally biased region" description="Polar residues" evidence="2">
    <location>
        <begin position="982"/>
        <end position="992"/>
    </location>
</feature>
<feature type="coiled-coil region" evidence="1">
    <location>
        <begin position="572"/>
        <end position="599"/>
    </location>
</feature>
<reference evidence="3" key="1">
    <citation type="submission" date="2015-11" db="EMBL/GenBank/DDBJ databases">
        <title>De novo transcriptome assembly of four potential Pierce s Disease insect vectors from Arizona vineyards.</title>
        <authorList>
            <person name="Tassone E.E."/>
        </authorList>
    </citation>
    <scope>NUCLEOTIDE SEQUENCE</scope>
</reference>
<dbReference type="PANTHER" id="PTHR34439:SF1">
    <property type="entry name" value="CENTROBIN"/>
    <property type="match status" value="1"/>
</dbReference>